<evidence type="ECO:0000313" key="1">
    <source>
        <dbReference type="EMBL" id="KAG5453412.1"/>
    </source>
</evidence>
<name>A0A8T1MX22_CLOSI</name>
<dbReference type="Proteomes" id="UP000286415">
    <property type="component" value="Unassembled WGS sequence"/>
</dbReference>
<reference evidence="1 2" key="2">
    <citation type="journal article" date="2021" name="Genomics">
        <title>High-quality reference genome for Clonorchis sinensis.</title>
        <authorList>
            <person name="Young N.D."/>
            <person name="Stroehlein A.J."/>
            <person name="Kinkar L."/>
            <person name="Wang T."/>
            <person name="Sohn W.M."/>
            <person name="Chang B.C.H."/>
            <person name="Kaur P."/>
            <person name="Weisz D."/>
            <person name="Dudchenko O."/>
            <person name="Aiden E.L."/>
            <person name="Korhonen P.K."/>
            <person name="Gasser R.B."/>
        </authorList>
    </citation>
    <scope>NUCLEOTIDE SEQUENCE [LARGE SCALE GENOMIC DNA]</scope>
    <source>
        <strain evidence="1">Cs-k2</strain>
    </source>
</reference>
<dbReference type="AlphaFoldDB" id="A0A8T1MX22"/>
<sequence>MSRSPHSLVALNEAKNQIRNEFQVIECCFRTSRCLSCTSLLPVAPTDTRRQWLPAVVLQSMTGSSLLPASSTPSDETTVQFPTFKIVEPPRLLPIPTVALPSCSSHSPFRWALAVSLETAYTTPEDEQCVFHLSVEPRCGIANSIPISWVMPQSTLLISSKRKPTPVNLIAYTTQDILHHSISEFHMYMDINVLQNEVVLCRFTLTQPVCVSFCGLLQRASSLSRLVVAPVWSSIEPEAIYSRQSRWRFQAAAFQPTGFLESHALSSLRTLFQTKLHLPFEVLLDKTGKWHWITAGPFEGLALSITYSEEDKSGSLILQAFSSSQPLLDLFRRALDEFPADQARFEALDDTSLVANHDNQPTCPTNSELSFLTDCLLAEIQFLTNQLETVIRTSMRERVPPVSSMLEAGIGGSLDLAYRLTEWRNLVTQSHMLPVSRLDPSPHYSDLCRRTDRTLEQLCCQRTPDARTI</sequence>
<proteinExistence type="predicted"/>
<gene>
    <name evidence="1" type="ORF">CSKR_110016</name>
</gene>
<keyword evidence="2" id="KW-1185">Reference proteome</keyword>
<accession>A0A8T1MX22</accession>
<protein>
    <submittedName>
        <fullName evidence="1">Uncharacterized protein</fullName>
    </submittedName>
</protein>
<organism evidence="1 2">
    <name type="scientific">Clonorchis sinensis</name>
    <name type="common">Chinese liver fluke</name>
    <dbReference type="NCBI Taxonomy" id="79923"/>
    <lineage>
        <taxon>Eukaryota</taxon>
        <taxon>Metazoa</taxon>
        <taxon>Spiralia</taxon>
        <taxon>Lophotrochozoa</taxon>
        <taxon>Platyhelminthes</taxon>
        <taxon>Trematoda</taxon>
        <taxon>Digenea</taxon>
        <taxon>Opisthorchiida</taxon>
        <taxon>Opisthorchiata</taxon>
        <taxon>Opisthorchiidae</taxon>
        <taxon>Clonorchis</taxon>
    </lineage>
</organism>
<dbReference type="OrthoDB" id="6252645at2759"/>
<comment type="caution">
    <text evidence="1">The sequence shown here is derived from an EMBL/GenBank/DDBJ whole genome shotgun (WGS) entry which is preliminary data.</text>
</comment>
<reference evidence="1 2" key="1">
    <citation type="journal article" date="2018" name="Biotechnol. Adv.">
        <title>Improved genomic resources and new bioinformatic workflow for the carcinogenic parasite Clonorchis sinensis: Biotechnological implications.</title>
        <authorList>
            <person name="Wang D."/>
            <person name="Korhonen P.K."/>
            <person name="Gasser R.B."/>
            <person name="Young N.D."/>
        </authorList>
    </citation>
    <scope>NUCLEOTIDE SEQUENCE [LARGE SCALE GENOMIC DNA]</scope>
    <source>
        <strain evidence="1">Cs-k2</strain>
    </source>
</reference>
<evidence type="ECO:0000313" key="2">
    <source>
        <dbReference type="Proteomes" id="UP000286415"/>
    </source>
</evidence>
<dbReference type="EMBL" id="NIRI02000013">
    <property type="protein sequence ID" value="KAG5453412.1"/>
    <property type="molecule type" value="Genomic_DNA"/>
</dbReference>